<proteinExistence type="predicted"/>
<evidence type="ECO:0000256" key="1">
    <source>
        <dbReference type="SAM" id="MobiDB-lite"/>
    </source>
</evidence>
<name>A0A6J4NMD3_9ACTN</name>
<feature type="non-terminal residue" evidence="2">
    <location>
        <position position="1"/>
    </location>
</feature>
<evidence type="ECO:0000313" key="2">
    <source>
        <dbReference type="EMBL" id="CAA9391995.1"/>
    </source>
</evidence>
<gene>
    <name evidence="2" type="ORF">AVDCRST_MAG32-2387</name>
</gene>
<feature type="compositionally biased region" description="Basic residues" evidence="1">
    <location>
        <begin position="1"/>
        <end position="28"/>
    </location>
</feature>
<protein>
    <submittedName>
        <fullName evidence="2">Uncharacterized protein</fullName>
    </submittedName>
</protein>
<feature type="region of interest" description="Disordered" evidence="1">
    <location>
        <begin position="1"/>
        <end position="129"/>
    </location>
</feature>
<accession>A0A6J4NMD3</accession>
<feature type="non-terminal residue" evidence="2">
    <location>
        <position position="129"/>
    </location>
</feature>
<feature type="compositionally biased region" description="Basic residues" evidence="1">
    <location>
        <begin position="35"/>
        <end position="60"/>
    </location>
</feature>
<dbReference type="AlphaFoldDB" id="A0A6J4NMD3"/>
<organism evidence="2">
    <name type="scientific">uncultured Nocardioides sp</name>
    <dbReference type="NCBI Taxonomy" id="198441"/>
    <lineage>
        <taxon>Bacteria</taxon>
        <taxon>Bacillati</taxon>
        <taxon>Actinomycetota</taxon>
        <taxon>Actinomycetes</taxon>
        <taxon>Propionibacteriales</taxon>
        <taxon>Nocardioidaceae</taxon>
        <taxon>Nocardioides</taxon>
        <taxon>environmental samples</taxon>
    </lineage>
</organism>
<dbReference type="EMBL" id="CADCUM010000094">
    <property type="protein sequence ID" value="CAA9391995.1"/>
    <property type="molecule type" value="Genomic_DNA"/>
</dbReference>
<sequence length="129" mass="14898">DHRADRRSRPRPSQLRPRRSTRPAHRRVPAPGHGCPRHRRGRRSRRAVPRRARRPGRRGAARPLPRARDGVGARRRRRDHPPRVPGRRGAGRPRRRGGVPGGRGRHQHDVRRHVRRVGLAVPAQRPARL</sequence>
<reference evidence="2" key="1">
    <citation type="submission" date="2020-02" db="EMBL/GenBank/DDBJ databases">
        <authorList>
            <person name="Meier V. D."/>
        </authorList>
    </citation>
    <scope>NUCLEOTIDE SEQUENCE</scope>
    <source>
        <strain evidence="2">AVDCRST_MAG32</strain>
    </source>
</reference>
<feature type="compositionally biased region" description="Basic residues" evidence="1">
    <location>
        <begin position="73"/>
        <end position="116"/>
    </location>
</feature>